<proteinExistence type="predicted"/>
<reference evidence="2" key="2">
    <citation type="submission" date="2020-02" db="EMBL/GenBank/DDBJ databases">
        <authorList>
            <person name="Gilchrist C.L.M."/>
            <person name="Chooi Y.-H."/>
        </authorList>
    </citation>
    <scope>NUCLEOTIDE SEQUENCE</scope>
    <source>
        <strain evidence="2">MST-FP2251</strain>
    </source>
</reference>
<dbReference type="EMBL" id="VCAU01000003">
    <property type="protein sequence ID" value="KAF9894530.1"/>
    <property type="molecule type" value="Genomic_DNA"/>
</dbReference>
<comment type="caution">
    <text evidence="2">The sequence shown here is derived from an EMBL/GenBank/DDBJ whole genome shotgun (WGS) entry which is preliminary data.</text>
</comment>
<sequence length="543" mass="59280">MSADQLLYPMDNSSNQNDWYDFENFFEFPSDSSNSTSVNSISPKDLDLTYTDVDGPDWTFGAHLSSQSSLPELVNYETPFEEYIEQALVSSDLNVNPNDFLQFPPPSPKEDLVGSTFDVTRPSESLGNVDPFYSTIRHMVESQAAIDYRSSSKKEKRREAAITVHLERLHNTPMLETEFLNNFPSPSGSDPTRGSFSHGASSVSSDVLSKSPTPASGSDVTPGGMELVLDLNMNTPANMPKKQKPRSRAQKENYIKVRKHGACEKHRKQHKRCNCLNINASRLNVNDTTLLLTNTSVQPIKQPNLEVRGFGHGRVLPTTPRQPDVSPNIQPARLRVGDQNRPDSVVPLDQRHVHPGTFVVSPDTNYGRCSSGVPGQRNSTNTGQPRPLVHQPDTTLYLATPQVPSSRLSSLCVGPNLPDTGRASPGTTRLDVILRNIATCDVPGLRTMVTRRPDQLGASSAAGRQVTCGDVSSRHIHSSSVLADAVGNSPLISNVGSAVNLIMAVVSSVLPPSPRPWAGGFLSRFVVFSSRQFLLARKGLGLY</sequence>
<gene>
    <name evidence="2" type="ORF">FE257_006415</name>
</gene>
<evidence type="ECO:0000313" key="3">
    <source>
        <dbReference type="Proteomes" id="UP001194746"/>
    </source>
</evidence>
<dbReference type="Proteomes" id="UP001194746">
    <property type="component" value="Unassembled WGS sequence"/>
</dbReference>
<feature type="region of interest" description="Disordered" evidence="1">
    <location>
        <begin position="362"/>
        <end position="387"/>
    </location>
</feature>
<accession>A0AAD4CXH4</accession>
<feature type="compositionally biased region" description="Polar residues" evidence="1">
    <location>
        <begin position="179"/>
        <end position="194"/>
    </location>
</feature>
<evidence type="ECO:0000256" key="1">
    <source>
        <dbReference type="SAM" id="MobiDB-lite"/>
    </source>
</evidence>
<feature type="compositionally biased region" description="Low complexity" evidence="1">
    <location>
        <begin position="195"/>
        <end position="211"/>
    </location>
</feature>
<feature type="region of interest" description="Disordered" evidence="1">
    <location>
        <begin position="178"/>
        <end position="222"/>
    </location>
</feature>
<name>A0AAD4CXH4_ASPNN</name>
<dbReference type="AlphaFoldDB" id="A0AAD4CXH4"/>
<keyword evidence="3" id="KW-1185">Reference proteome</keyword>
<organism evidence="2 3">
    <name type="scientific">Aspergillus nanangensis</name>
    <dbReference type="NCBI Taxonomy" id="2582783"/>
    <lineage>
        <taxon>Eukaryota</taxon>
        <taxon>Fungi</taxon>
        <taxon>Dikarya</taxon>
        <taxon>Ascomycota</taxon>
        <taxon>Pezizomycotina</taxon>
        <taxon>Eurotiomycetes</taxon>
        <taxon>Eurotiomycetidae</taxon>
        <taxon>Eurotiales</taxon>
        <taxon>Aspergillaceae</taxon>
        <taxon>Aspergillus</taxon>
        <taxon>Aspergillus subgen. Circumdati</taxon>
    </lineage>
</organism>
<protein>
    <submittedName>
        <fullName evidence="2">Uncharacterized protein</fullName>
    </submittedName>
</protein>
<reference evidence="2" key="1">
    <citation type="journal article" date="2019" name="Beilstein J. Org. Chem.">
        <title>Nanangenines: drimane sesquiterpenoids as the dominant metabolite cohort of a novel Australian fungus, Aspergillus nanangensis.</title>
        <authorList>
            <person name="Lacey H.J."/>
            <person name="Gilchrist C.L.M."/>
            <person name="Crombie A."/>
            <person name="Kalaitzis J.A."/>
            <person name="Vuong D."/>
            <person name="Rutledge P.J."/>
            <person name="Turner P."/>
            <person name="Pitt J.I."/>
            <person name="Lacey E."/>
            <person name="Chooi Y.H."/>
            <person name="Piggott A.M."/>
        </authorList>
    </citation>
    <scope>NUCLEOTIDE SEQUENCE</scope>
    <source>
        <strain evidence="2">MST-FP2251</strain>
    </source>
</reference>
<evidence type="ECO:0000313" key="2">
    <source>
        <dbReference type="EMBL" id="KAF9894530.1"/>
    </source>
</evidence>